<feature type="region of interest" description="Disordered" evidence="1">
    <location>
        <begin position="1"/>
        <end position="159"/>
    </location>
</feature>
<feature type="compositionally biased region" description="Basic and acidic residues" evidence="1">
    <location>
        <begin position="26"/>
        <end position="54"/>
    </location>
</feature>
<organism evidence="2 3">
    <name type="scientific">Nonomuraea harbinensis</name>
    <dbReference type="NCBI Taxonomy" id="1286938"/>
    <lineage>
        <taxon>Bacteria</taxon>
        <taxon>Bacillati</taxon>
        <taxon>Actinomycetota</taxon>
        <taxon>Actinomycetes</taxon>
        <taxon>Streptosporangiales</taxon>
        <taxon>Streptosporangiaceae</taxon>
        <taxon>Nonomuraea</taxon>
    </lineage>
</organism>
<dbReference type="EMBL" id="JBHSNW010000010">
    <property type="protein sequence ID" value="MFC5817628.1"/>
    <property type="molecule type" value="Genomic_DNA"/>
</dbReference>
<sequence length="248" mass="26935">MNDELNVPSQRSDQQVRNDRDDEYTTDDKTGGTHREPYGRNDEDVLVVSDRHTTNDTGPHPAPGDPDPLHDGTAHADPLHDGKAHADPLHDGTADADPLHDATRDPDPDSPYDGPHDTVTATEQVTAAGPGPAQPAEDPPSHAAPQAFPLFEQDPDEVQSRWRDVQASFVDDPAEAVHRADGLVGEIVDSLTNALRSRTGELRERWKSDGGDDTERLRQALREYRGVLEGLLAMSGRDNPASSSKTTV</sequence>
<evidence type="ECO:0000313" key="2">
    <source>
        <dbReference type="EMBL" id="MFC5817628.1"/>
    </source>
</evidence>
<dbReference type="Proteomes" id="UP001596096">
    <property type="component" value="Unassembled WGS sequence"/>
</dbReference>
<name>A0ABW1BY63_9ACTN</name>
<reference evidence="3" key="1">
    <citation type="journal article" date="2019" name="Int. J. Syst. Evol. Microbiol.">
        <title>The Global Catalogue of Microorganisms (GCM) 10K type strain sequencing project: providing services to taxonomists for standard genome sequencing and annotation.</title>
        <authorList>
            <consortium name="The Broad Institute Genomics Platform"/>
            <consortium name="The Broad Institute Genome Sequencing Center for Infectious Disease"/>
            <person name="Wu L."/>
            <person name="Ma J."/>
        </authorList>
    </citation>
    <scope>NUCLEOTIDE SEQUENCE [LARGE SCALE GENOMIC DNA]</scope>
    <source>
        <strain evidence="3">CGMCC 4.7106</strain>
    </source>
</reference>
<evidence type="ECO:0000313" key="3">
    <source>
        <dbReference type="Proteomes" id="UP001596096"/>
    </source>
</evidence>
<protein>
    <submittedName>
        <fullName evidence="2">Uncharacterized protein</fullName>
    </submittedName>
</protein>
<gene>
    <name evidence="2" type="ORF">ACFPUY_21230</name>
</gene>
<comment type="caution">
    <text evidence="2">The sequence shown here is derived from an EMBL/GenBank/DDBJ whole genome shotgun (WGS) entry which is preliminary data.</text>
</comment>
<proteinExistence type="predicted"/>
<dbReference type="RefSeq" id="WP_219544476.1">
    <property type="nucleotide sequence ID" value="NZ_JAHKRN010000009.1"/>
</dbReference>
<keyword evidence="3" id="KW-1185">Reference proteome</keyword>
<accession>A0ABW1BY63</accession>
<feature type="compositionally biased region" description="Basic and acidic residues" evidence="1">
    <location>
        <begin position="67"/>
        <end position="107"/>
    </location>
</feature>
<evidence type="ECO:0000256" key="1">
    <source>
        <dbReference type="SAM" id="MobiDB-lite"/>
    </source>
</evidence>